<protein>
    <submittedName>
        <fullName evidence="1">Uncharacterized protein</fullName>
    </submittedName>
</protein>
<name>A0A120FL01_9BRAD</name>
<evidence type="ECO:0000313" key="1">
    <source>
        <dbReference type="EMBL" id="KWV51471.1"/>
    </source>
</evidence>
<dbReference type="Proteomes" id="UP000057737">
    <property type="component" value="Unassembled WGS sequence"/>
</dbReference>
<proteinExistence type="predicted"/>
<comment type="caution">
    <text evidence="1">The sequence shown here is derived from an EMBL/GenBank/DDBJ whole genome shotgun (WGS) entry which is preliminary data.</text>
</comment>
<keyword evidence="2" id="KW-1185">Reference proteome</keyword>
<dbReference type="OrthoDB" id="8901415at2"/>
<evidence type="ECO:0000313" key="2">
    <source>
        <dbReference type="Proteomes" id="UP000057737"/>
    </source>
</evidence>
<sequence length="136" mass="14752">MAFAIKAEIRNPGAKTFAFPAQKTMYGGKRIAAGDVVFLFASENEGGQGLIARAVVTSAEAVARKPGILRQTPRVSIAVKRVALAKHRLGRAELKGHADWNDGRPETELNFKFYRQATNKIVGLSDDAAAYLDGFF</sequence>
<dbReference type="AlphaFoldDB" id="A0A120FL01"/>
<dbReference type="RefSeq" id="WP_066510945.1">
    <property type="nucleotide sequence ID" value="NZ_LNCU01000089.1"/>
</dbReference>
<organism evidence="1 2">
    <name type="scientific">Bradyrhizobium macuxiense</name>
    <dbReference type="NCBI Taxonomy" id="1755647"/>
    <lineage>
        <taxon>Bacteria</taxon>
        <taxon>Pseudomonadati</taxon>
        <taxon>Pseudomonadota</taxon>
        <taxon>Alphaproteobacteria</taxon>
        <taxon>Hyphomicrobiales</taxon>
        <taxon>Nitrobacteraceae</taxon>
        <taxon>Bradyrhizobium</taxon>
    </lineage>
</organism>
<accession>A0A120FL01</accession>
<reference evidence="1 2" key="1">
    <citation type="submission" date="2015-11" db="EMBL/GenBank/DDBJ databases">
        <title>Draft Genome Sequence of the Strain BR 10303 (Bradyrhizobium sp.) isolated from nodules of Centrolobium paraense.</title>
        <authorList>
            <person name="Zelli J.E."/>
            <person name="Simoes-Araujo J.L."/>
            <person name="Barauna A.C."/>
            <person name="Silva K."/>
        </authorList>
    </citation>
    <scope>NUCLEOTIDE SEQUENCE [LARGE SCALE GENOMIC DNA]</scope>
    <source>
        <strain evidence="1 2">BR 10303</strain>
    </source>
</reference>
<dbReference type="EMBL" id="LNCU01000089">
    <property type="protein sequence ID" value="KWV51471.1"/>
    <property type="molecule type" value="Genomic_DNA"/>
</dbReference>
<gene>
    <name evidence="1" type="ORF">AS156_12925</name>
</gene>